<protein>
    <submittedName>
        <fullName evidence="1">Uncharacterized protein</fullName>
    </submittedName>
</protein>
<sequence length="67" mass="7236">MDIMQNINDGVFALSGNAGENTMTKEQPIEANKSTADINKSVGPPSFVIGFDFSIRRHNTINAIAII</sequence>
<reference evidence="1 2" key="1">
    <citation type="submission" date="2018-03" db="EMBL/GenBank/DDBJ databases">
        <title>Non-Typhoidal Salmonella genome sequencing and assembly.</title>
        <authorList>
            <person name="Matchawe C."/>
        </authorList>
    </citation>
    <scope>NUCLEOTIDE SEQUENCE [LARGE SCALE GENOMIC DNA]</scope>
    <source>
        <strain evidence="1 2">108ev</strain>
    </source>
</reference>
<proteinExistence type="predicted"/>
<evidence type="ECO:0000313" key="1">
    <source>
        <dbReference type="EMBL" id="TGB48873.1"/>
    </source>
</evidence>
<evidence type="ECO:0000313" key="2">
    <source>
        <dbReference type="Proteomes" id="UP000298060"/>
    </source>
</evidence>
<gene>
    <name evidence="1" type="ORF">C9E94_19615</name>
</gene>
<dbReference type="AlphaFoldDB" id="A0A3U3DRN8"/>
<accession>A0A3U3DRN8</accession>
<name>A0A3U3DRN8_SALET</name>
<dbReference type="Proteomes" id="UP000298060">
    <property type="component" value="Unassembled WGS sequence"/>
</dbReference>
<organism evidence="1 2">
    <name type="scientific">Salmonella enterica I</name>
    <dbReference type="NCBI Taxonomy" id="59201"/>
    <lineage>
        <taxon>Bacteria</taxon>
        <taxon>Pseudomonadati</taxon>
        <taxon>Pseudomonadota</taxon>
        <taxon>Gammaproteobacteria</taxon>
        <taxon>Enterobacterales</taxon>
        <taxon>Enterobacteriaceae</taxon>
        <taxon>Salmonella</taxon>
    </lineage>
</organism>
<comment type="caution">
    <text evidence="1">The sequence shown here is derived from an EMBL/GenBank/DDBJ whole genome shotgun (WGS) entry which is preliminary data.</text>
</comment>
<dbReference type="EMBL" id="PYJR01000126">
    <property type="protein sequence ID" value="TGB48873.1"/>
    <property type="molecule type" value="Genomic_DNA"/>
</dbReference>